<accession>A0A450Y8R1</accession>
<reference evidence="1" key="1">
    <citation type="submission" date="2019-02" db="EMBL/GenBank/DDBJ databases">
        <authorList>
            <person name="Gruber-Vodicka R. H."/>
            <person name="Seah K. B. B."/>
        </authorList>
    </citation>
    <scope>NUCLEOTIDE SEQUENCE</scope>
    <source>
        <strain evidence="1">BECK_BZ125</strain>
    </source>
</reference>
<name>A0A450Y8R1_9GAMM</name>
<sequence length="78" mass="8309">MSMVSVHLPNKLAYELDEVVGVTEDSVLLSGYFQFVVSCQPLVYRPPTGSAAGTSAGTSLSTLDFTYNTQTQLYVAAA</sequence>
<proteinExistence type="predicted"/>
<gene>
    <name evidence="1" type="ORF">BECKTC1821E_GA0114239_1001142</name>
</gene>
<organism evidence="1">
    <name type="scientific">Candidatus Kentrum sp. TC</name>
    <dbReference type="NCBI Taxonomy" id="2126339"/>
    <lineage>
        <taxon>Bacteria</taxon>
        <taxon>Pseudomonadati</taxon>
        <taxon>Pseudomonadota</taxon>
        <taxon>Gammaproteobacteria</taxon>
        <taxon>Candidatus Kentrum</taxon>
    </lineage>
</organism>
<dbReference type="EMBL" id="CAADFT010000001">
    <property type="protein sequence ID" value="VFK37908.1"/>
    <property type="molecule type" value="Genomic_DNA"/>
</dbReference>
<evidence type="ECO:0000313" key="1">
    <source>
        <dbReference type="EMBL" id="VFK37908.1"/>
    </source>
</evidence>
<dbReference type="AlphaFoldDB" id="A0A450Y8R1"/>
<protein>
    <submittedName>
        <fullName evidence="1">Uncharacterized protein</fullName>
    </submittedName>
</protein>